<feature type="domain" description="Aldehyde dehydrogenase" evidence="4">
    <location>
        <begin position="28"/>
        <end position="474"/>
    </location>
</feature>
<proteinExistence type="inferred from homology"/>
<dbReference type="Gene3D" id="3.40.605.10">
    <property type="entry name" value="Aldehyde Dehydrogenase, Chain A, domain 1"/>
    <property type="match status" value="1"/>
</dbReference>
<reference evidence="6" key="1">
    <citation type="journal article" date="2019" name="Int. J. Syst. Evol. Microbiol.">
        <title>The Global Catalogue of Microorganisms (GCM) 10K type strain sequencing project: providing services to taxonomists for standard genome sequencing and annotation.</title>
        <authorList>
            <consortium name="The Broad Institute Genomics Platform"/>
            <consortium name="The Broad Institute Genome Sequencing Center for Infectious Disease"/>
            <person name="Wu L."/>
            <person name="Ma J."/>
        </authorList>
    </citation>
    <scope>NUCLEOTIDE SEQUENCE [LARGE SCALE GENOMIC DNA]</scope>
    <source>
        <strain evidence="6">JCM 10083</strain>
    </source>
</reference>
<dbReference type="InterPro" id="IPR016161">
    <property type="entry name" value="Ald_DH/histidinol_DH"/>
</dbReference>
<evidence type="ECO:0000259" key="4">
    <source>
        <dbReference type="Pfam" id="PF00171"/>
    </source>
</evidence>
<dbReference type="Pfam" id="PF00171">
    <property type="entry name" value="Aldedh"/>
    <property type="match status" value="1"/>
</dbReference>
<gene>
    <name evidence="5" type="ORF">ACFQVD_27765</name>
</gene>
<dbReference type="InterPro" id="IPR016163">
    <property type="entry name" value="Ald_DH_C"/>
</dbReference>
<accession>A0ABW2T5U3</accession>
<dbReference type="InterPro" id="IPR015590">
    <property type="entry name" value="Aldehyde_DH_dom"/>
</dbReference>
<dbReference type="PROSITE" id="PS00687">
    <property type="entry name" value="ALDEHYDE_DEHYDR_GLU"/>
    <property type="match status" value="1"/>
</dbReference>
<dbReference type="Gene3D" id="3.40.309.10">
    <property type="entry name" value="Aldehyde Dehydrogenase, Chain A, domain 2"/>
    <property type="match status" value="1"/>
</dbReference>
<comment type="similarity">
    <text evidence="3">Belongs to the aldehyde dehydrogenase family.</text>
</comment>
<keyword evidence="1 3" id="KW-0560">Oxidoreductase</keyword>
<dbReference type="Proteomes" id="UP001596514">
    <property type="component" value="Unassembled WGS sequence"/>
</dbReference>
<evidence type="ECO:0000313" key="6">
    <source>
        <dbReference type="Proteomes" id="UP001596514"/>
    </source>
</evidence>
<evidence type="ECO:0000256" key="3">
    <source>
        <dbReference type="RuleBase" id="RU003345"/>
    </source>
</evidence>
<evidence type="ECO:0000313" key="5">
    <source>
        <dbReference type="EMBL" id="MFC7603918.1"/>
    </source>
</evidence>
<protein>
    <submittedName>
        <fullName evidence="5">Aldehyde dehydrogenase family protein</fullName>
    </submittedName>
</protein>
<name>A0ABW2T5U3_9ACTN</name>
<dbReference type="InterPro" id="IPR029510">
    <property type="entry name" value="Ald_DH_CS_GLU"/>
</dbReference>
<dbReference type="InterPro" id="IPR016162">
    <property type="entry name" value="Ald_DH_N"/>
</dbReference>
<sequence>MFEYAPAPESRDVVDIRPSYGLFIDGEWVDSQGGDLHKTVNPASEEVLAEVAWATEADVDRAVSAARKAFGVWSALPGSERAKYLFRIARIIQERSRELAVLESLDNGKPIRESRDVDLPLVAAHFFYYAGWADKLEYAGYGAGPRPLGVAGQVIPWNFPLLMLAWKIAPALACGNTVVLKPAETTPLTALLFAEICAQADLPPGVVNIVTGAGQTGAALVDHPGVDKVAFTGSTEVGRRIARSVAGSGKKVTLELGGKAANIVFEDAALDQAVEGIVNGIFFNQGHVCCAGSRLLVQESIETELLDALKRRLGTLRLGDPLDKNTDIGAINSAAQLAKIRELSDLGEAEGAERWSPACSLPDKGFWFPPTIFTGVAQSHRIAREEVFGPVLSVLTFRTPAEAVEKANNTPFGLSAGVWTEKGSRILWMASRLRAGVVWANTFNRFDPTSPFGGYKESGYGREGGRHGLEAYLDV</sequence>
<dbReference type="PANTHER" id="PTHR11699">
    <property type="entry name" value="ALDEHYDE DEHYDROGENASE-RELATED"/>
    <property type="match status" value="1"/>
</dbReference>
<evidence type="ECO:0000256" key="2">
    <source>
        <dbReference type="PROSITE-ProRule" id="PRU10007"/>
    </source>
</evidence>
<comment type="caution">
    <text evidence="5">The sequence shown here is derived from an EMBL/GenBank/DDBJ whole genome shotgun (WGS) entry which is preliminary data.</text>
</comment>
<keyword evidence="6" id="KW-1185">Reference proteome</keyword>
<dbReference type="SUPFAM" id="SSF53720">
    <property type="entry name" value="ALDH-like"/>
    <property type="match status" value="1"/>
</dbReference>
<dbReference type="RefSeq" id="WP_343964840.1">
    <property type="nucleotide sequence ID" value="NZ_BAAAGK010000025.1"/>
</dbReference>
<evidence type="ECO:0000256" key="1">
    <source>
        <dbReference type="ARBA" id="ARBA00023002"/>
    </source>
</evidence>
<feature type="active site" evidence="2">
    <location>
        <position position="255"/>
    </location>
</feature>
<dbReference type="EMBL" id="JBHTEE010000001">
    <property type="protein sequence ID" value="MFC7603918.1"/>
    <property type="molecule type" value="Genomic_DNA"/>
</dbReference>
<organism evidence="5 6">
    <name type="scientific">Streptosporangium amethystogenes subsp. fukuiense</name>
    <dbReference type="NCBI Taxonomy" id="698418"/>
    <lineage>
        <taxon>Bacteria</taxon>
        <taxon>Bacillati</taxon>
        <taxon>Actinomycetota</taxon>
        <taxon>Actinomycetes</taxon>
        <taxon>Streptosporangiales</taxon>
        <taxon>Streptosporangiaceae</taxon>
        <taxon>Streptosporangium</taxon>
    </lineage>
</organism>
<dbReference type="CDD" id="cd07111">
    <property type="entry name" value="ALDH_F16"/>
    <property type="match status" value="1"/>
</dbReference>